<dbReference type="Proteomes" id="UP000053232">
    <property type="component" value="Unassembled WGS sequence"/>
</dbReference>
<sequence length="514" mass="60016">MLETYINMGKNWIDHKKRLEDNKVVDKLLAKLDEKIQCYDEDKIQDIYNRLKDVDLNIIIESGYQRLFKTDQEQNQNQKQEEEKKEPELITKIENLSKKRQQPENVFMKEEFSDDSGPKDDSPYDSNKSDYESQYSGPRDDTPVESDEDEVMSQSDSNIESSESDDDAKHLNKLLKDLQKHIQQSPQQPQPKPQPVVKVNPFLVNYPVQQPNPFQAAMNQQVFPFIRWYNNSCLHDSLMHIFYFGIYNKNQEIKSNQVDQCLRPLVQSCRELDRINKNRQYPASNDFYALCERQIRAVQPLRRQIGGRFCNFDDIQNYFKQSSHFKVGINKRSWCSHLHCQYDVTNYEELASIELQELVNNDISQSVIGSLQETDLICDQCNQQTMTREKTIVLAPEFLIVNSVMAEPVQITVNNNIQLDLFDGTQAVYEISGIIYFACRSGPMSIADHFTSILRDGVHNDGEQMNGWWFYNGKLTNNPRNMHKAFDNSNNLNIGPNPPRHTLIPQIIFYNRIQ</sequence>
<evidence type="ECO:0008006" key="4">
    <source>
        <dbReference type="Google" id="ProtNLM"/>
    </source>
</evidence>
<accession>A0A073IB38</accession>
<reference evidence="3" key="1">
    <citation type="journal article" date="2014" name="Cell">
        <title>The Architecture of a Scrambled Genome Reveals Massive Levels of Genomic Rearrangement during Development.</title>
        <authorList>
            <person name="Chen X."/>
            <person name="Bracht J.R."/>
            <person name="Goldman A.D."/>
            <person name="Dolzhenko E."/>
            <person name="Clay D.M."/>
            <person name="Swart E.C."/>
            <person name="Perlman D.H."/>
            <person name="Doak T.G."/>
            <person name="Stuart A."/>
            <person name="Amemiya C.T."/>
            <person name="Sebra R.P."/>
            <person name="Landweber L.F."/>
        </authorList>
    </citation>
    <scope>NUCLEOTIDE SEQUENCE [LARGE SCALE GENOMIC DNA]</scope>
    <source>
        <strain evidence="3">JRB310</strain>
    </source>
</reference>
<dbReference type="AlphaFoldDB" id="A0A073IB38"/>
<organism evidence="2 3">
    <name type="scientific">Oxytricha trifallax</name>
    <dbReference type="NCBI Taxonomy" id="1172189"/>
    <lineage>
        <taxon>Eukaryota</taxon>
        <taxon>Sar</taxon>
        <taxon>Alveolata</taxon>
        <taxon>Ciliophora</taxon>
        <taxon>Intramacronucleata</taxon>
        <taxon>Spirotrichea</taxon>
        <taxon>Stichotrichia</taxon>
        <taxon>Sporadotrichida</taxon>
        <taxon>Oxytrichidae</taxon>
        <taxon>Oxytrichinae</taxon>
        <taxon>Oxytricha</taxon>
    </lineage>
</organism>
<comment type="caution">
    <text evidence="2">The sequence shown here is derived from an EMBL/GenBank/DDBJ whole genome shotgun (WGS) entry which is preliminary data.</text>
</comment>
<evidence type="ECO:0000256" key="1">
    <source>
        <dbReference type="SAM" id="MobiDB-lite"/>
    </source>
</evidence>
<keyword evidence="3" id="KW-1185">Reference proteome</keyword>
<gene>
    <name evidence="2" type="ORF">OXYTRIMIC_270</name>
</gene>
<name>A0A073IB38_9SPIT</name>
<evidence type="ECO:0000313" key="3">
    <source>
        <dbReference type="Proteomes" id="UP000053232"/>
    </source>
</evidence>
<proteinExistence type="predicted"/>
<feature type="compositionally biased region" description="Basic and acidic residues" evidence="1">
    <location>
        <begin position="107"/>
        <end position="131"/>
    </location>
</feature>
<dbReference type="EMBL" id="ARYC01012267">
    <property type="protein sequence ID" value="KEJ82602.1"/>
    <property type="molecule type" value="Genomic_DNA"/>
</dbReference>
<protein>
    <recommendedName>
        <fullName evidence="4">USP domain-containing protein</fullName>
    </recommendedName>
</protein>
<feature type="region of interest" description="Disordered" evidence="1">
    <location>
        <begin position="94"/>
        <end position="167"/>
    </location>
</feature>
<evidence type="ECO:0000313" key="2">
    <source>
        <dbReference type="EMBL" id="KEJ82602.1"/>
    </source>
</evidence>